<protein>
    <recommendedName>
        <fullName evidence="2">N-acetyltransferase domain-containing protein</fullName>
    </recommendedName>
</protein>
<dbReference type="PANTHER" id="PTHR13947:SF37">
    <property type="entry name" value="LD18367P"/>
    <property type="match status" value="1"/>
</dbReference>
<dbReference type="RefSeq" id="WP_083529505.1">
    <property type="nucleotide sequence ID" value="NZ_BJZR01000015.1"/>
</dbReference>
<reference evidence="3 4" key="1">
    <citation type="submission" date="2019-07" db="EMBL/GenBank/DDBJ databases">
        <title>Whole genome shotgun sequence of Kocuria flava NBRC 107626.</title>
        <authorList>
            <person name="Hosoyama A."/>
            <person name="Uohara A."/>
            <person name="Ohji S."/>
            <person name="Ichikawa N."/>
        </authorList>
    </citation>
    <scope>NUCLEOTIDE SEQUENCE [LARGE SCALE GENOMIC DNA]</scope>
    <source>
        <strain evidence="3 4">NBRC 107626</strain>
    </source>
</reference>
<dbReference type="EMBL" id="BJZR01000015">
    <property type="protein sequence ID" value="GEO91582.1"/>
    <property type="molecule type" value="Genomic_DNA"/>
</dbReference>
<dbReference type="CDD" id="cd04301">
    <property type="entry name" value="NAT_SF"/>
    <property type="match status" value="1"/>
</dbReference>
<sequence>MSATPGTPGAGDRDRDDRAGRYGVVAVVPGDPLLAPLLQGLHREYAERYGPAIGADEMAEHPVADFTAPSGGIVLLVADGCTVAGGAFRRHDDATAELKRVWTAPSHRRRGLSRRVLAELEQRAAAAGYRRIRLTTGNRQPEAEALYLAAGYERLPGVARVYPGGVHDVAFEKRLG</sequence>
<dbReference type="InterPro" id="IPR016181">
    <property type="entry name" value="Acyl_CoA_acyltransferase"/>
</dbReference>
<dbReference type="PROSITE" id="PS51186">
    <property type="entry name" value="GNAT"/>
    <property type="match status" value="1"/>
</dbReference>
<keyword evidence="4" id="KW-1185">Reference proteome</keyword>
<evidence type="ECO:0000256" key="1">
    <source>
        <dbReference type="ARBA" id="ARBA00022679"/>
    </source>
</evidence>
<dbReference type="Gene3D" id="3.40.630.30">
    <property type="match status" value="1"/>
</dbReference>
<accession>A0ABQ0X1S0</accession>
<dbReference type="SUPFAM" id="SSF55729">
    <property type="entry name" value="Acyl-CoA N-acyltransferases (Nat)"/>
    <property type="match status" value="1"/>
</dbReference>
<evidence type="ECO:0000259" key="2">
    <source>
        <dbReference type="PROSITE" id="PS51186"/>
    </source>
</evidence>
<dbReference type="InterPro" id="IPR000182">
    <property type="entry name" value="GNAT_dom"/>
</dbReference>
<proteinExistence type="predicted"/>
<dbReference type="Proteomes" id="UP000321155">
    <property type="component" value="Unassembled WGS sequence"/>
</dbReference>
<comment type="caution">
    <text evidence="3">The sequence shown here is derived from an EMBL/GenBank/DDBJ whole genome shotgun (WGS) entry which is preliminary data.</text>
</comment>
<dbReference type="PANTHER" id="PTHR13947">
    <property type="entry name" value="GNAT FAMILY N-ACETYLTRANSFERASE"/>
    <property type="match status" value="1"/>
</dbReference>
<evidence type="ECO:0000313" key="3">
    <source>
        <dbReference type="EMBL" id="GEO91582.1"/>
    </source>
</evidence>
<dbReference type="InterPro" id="IPR050769">
    <property type="entry name" value="NAT_camello-type"/>
</dbReference>
<dbReference type="Pfam" id="PF00583">
    <property type="entry name" value="Acetyltransf_1"/>
    <property type="match status" value="1"/>
</dbReference>
<feature type="domain" description="N-acetyltransferase" evidence="2">
    <location>
        <begin position="25"/>
        <end position="176"/>
    </location>
</feature>
<keyword evidence="1" id="KW-0808">Transferase</keyword>
<name>A0ABQ0X1S0_9MICC</name>
<gene>
    <name evidence="3" type="ORF">KFL01_08880</name>
</gene>
<organism evidence="3 4">
    <name type="scientific">Kocuria flava</name>
    <dbReference type="NCBI Taxonomy" id="446860"/>
    <lineage>
        <taxon>Bacteria</taxon>
        <taxon>Bacillati</taxon>
        <taxon>Actinomycetota</taxon>
        <taxon>Actinomycetes</taxon>
        <taxon>Micrococcales</taxon>
        <taxon>Micrococcaceae</taxon>
        <taxon>Kocuria</taxon>
    </lineage>
</organism>
<evidence type="ECO:0000313" key="4">
    <source>
        <dbReference type="Proteomes" id="UP000321155"/>
    </source>
</evidence>